<dbReference type="PANTHER" id="PTHR46206">
    <property type="entry name" value="CYTOCHROME P450"/>
    <property type="match status" value="1"/>
</dbReference>
<dbReference type="GO" id="GO:0020037">
    <property type="term" value="F:heme binding"/>
    <property type="evidence" value="ECO:0007669"/>
    <property type="project" value="InterPro"/>
</dbReference>
<evidence type="ECO:0000256" key="2">
    <source>
        <dbReference type="ARBA" id="ARBA00004370"/>
    </source>
</evidence>
<dbReference type="AlphaFoldDB" id="A0A2V5HYM0"/>
<dbReference type="GO" id="GO:0019748">
    <property type="term" value="P:secondary metabolic process"/>
    <property type="evidence" value="ECO:0007669"/>
    <property type="project" value="UniProtKB-ARBA"/>
</dbReference>
<dbReference type="PROSITE" id="PS00086">
    <property type="entry name" value="CYTOCHROME_P450"/>
    <property type="match status" value="1"/>
</dbReference>
<sequence length="548" mass="61493">MLFSIIFSTMGVASLGSVLLLLLCCWLCVRRLRANSQESTRHNVVLVEPSSYILKVVSQLQYLLKGPEIVQKAHIKDRAYAVRTPEGYQVQFSSREHIKQLVQAPDTYLSLHALAKDMFQPKYTMNGLEYDDCMSANGTVHQRALQAELRSHLPALTQPLHNCIAQALTAEITAHKPQSGEWRAVPIFPMAKRLITAANALVFFGPEVSSDQVFLDAALEYPEHLMETAEALRLLPAWAAPFAAPYLMRRHRALKILLDRLTPVVEARIRNSTTTTTTTAAEHADCIQFFVNAAARKNQQHEWPAQRIIQVLLGVWFASVHQPAMCLFYALDDLCLHPEFTSALRDEVRAAMPAATTTQYPEINPTHLPLLTSFLKESARLHPTDSISLRRKVLQPFTLNDGTTLAKDDVACIPLRPILRDPELYPDPHIFNPYRFIVTNNDDTQRNPGKPEEDNPIPTPKATSSDFTDADVTFPIWGLGKRACPGRYYASLLLKLVLAQILLRYDVTMGAAANNERRYFYWRSAIVPKAGAGLLFRDRGALALEEGC</sequence>
<evidence type="ECO:0000256" key="13">
    <source>
        <dbReference type="RuleBase" id="RU000461"/>
    </source>
</evidence>
<dbReference type="OMA" id="WFGSVHQ"/>
<evidence type="ECO:0000313" key="15">
    <source>
        <dbReference type="EMBL" id="PYI16937.1"/>
    </source>
</evidence>
<dbReference type="EMBL" id="KZ825162">
    <property type="protein sequence ID" value="PYI16937.1"/>
    <property type="molecule type" value="Genomic_DNA"/>
</dbReference>
<dbReference type="Pfam" id="PF00067">
    <property type="entry name" value="p450"/>
    <property type="match status" value="1"/>
</dbReference>
<organism evidence="15 16">
    <name type="scientific">Aspergillus violaceofuscus (strain CBS 115571)</name>
    <dbReference type="NCBI Taxonomy" id="1450538"/>
    <lineage>
        <taxon>Eukaryota</taxon>
        <taxon>Fungi</taxon>
        <taxon>Dikarya</taxon>
        <taxon>Ascomycota</taxon>
        <taxon>Pezizomycotina</taxon>
        <taxon>Eurotiomycetes</taxon>
        <taxon>Eurotiomycetidae</taxon>
        <taxon>Eurotiales</taxon>
        <taxon>Aspergillaceae</taxon>
        <taxon>Aspergillus</taxon>
    </lineage>
</organism>
<dbReference type="PANTHER" id="PTHR46206:SF5">
    <property type="entry name" value="P450, PUTATIVE (EUROFUNG)-RELATED"/>
    <property type="match status" value="1"/>
</dbReference>
<accession>A0A2V5HYM0</accession>
<evidence type="ECO:0000256" key="14">
    <source>
        <dbReference type="SAM" id="MobiDB-lite"/>
    </source>
</evidence>
<feature type="compositionally biased region" description="Basic and acidic residues" evidence="14">
    <location>
        <begin position="443"/>
        <end position="453"/>
    </location>
</feature>
<evidence type="ECO:0000313" key="16">
    <source>
        <dbReference type="Proteomes" id="UP000249829"/>
    </source>
</evidence>
<evidence type="ECO:0000256" key="6">
    <source>
        <dbReference type="ARBA" id="ARBA00022723"/>
    </source>
</evidence>
<dbReference type="GO" id="GO:0005506">
    <property type="term" value="F:iron ion binding"/>
    <property type="evidence" value="ECO:0007669"/>
    <property type="project" value="InterPro"/>
</dbReference>
<protein>
    <submittedName>
        <fullName evidence="15">Cytochrome P450</fullName>
    </submittedName>
</protein>
<comment type="cofactor">
    <cofactor evidence="1 12">
        <name>heme</name>
        <dbReference type="ChEBI" id="CHEBI:30413"/>
    </cofactor>
</comment>
<reference evidence="15 16" key="1">
    <citation type="submission" date="2018-02" db="EMBL/GenBank/DDBJ databases">
        <title>The genomes of Aspergillus section Nigri reveals drivers in fungal speciation.</title>
        <authorList>
            <consortium name="DOE Joint Genome Institute"/>
            <person name="Vesth T.C."/>
            <person name="Nybo J."/>
            <person name="Theobald S."/>
            <person name="Brandl J."/>
            <person name="Frisvad J.C."/>
            <person name="Nielsen K.F."/>
            <person name="Lyhne E.K."/>
            <person name="Kogle M.E."/>
            <person name="Kuo A."/>
            <person name="Riley R."/>
            <person name="Clum A."/>
            <person name="Nolan M."/>
            <person name="Lipzen A."/>
            <person name="Salamov A."/>
            <person name="Henrissat B."/>
            <person name="Wiebenga A."/>
            <person name="De vries R.P."/>
            <person name="Grigoriev I.V."/>
            <person name="Mortensen U.H."/>
            <person name="Andersen M.R."/>
            <person name="Baker S.E."/>
        </authorList>
    </citation>
    <scope>NUCLEOTIDE SEQUENCE [LARGE SCALE GENOMIC DNA]</scope>
    <source>
        <strain evidence="15 16">CBS 115571</strain>
    </source>
</reference>
<evidence type="ECO:0000256" key="7">
    <source>
        <dbReference type="ARBA" id="ARBA00022989"/>
    </source>
</evidence>
<evidence type="ECO:0000256" key="9">
    <source>
        <dbReference type="ARBA" id="ARBA00023004"/>
    </source>
</evidence>
<evidence type="ECO:0000256" key="3">
    <source>
        <dbReference type="ARBA" id="ARBA00010617"/>
    </source>
</evidence>
<feature type="binding site" description="axial binding residue" evidence="12">
    <location>
        <position position="484"/>
    </location>
    <ligand>
        <name>heme</name>
        <dbReference type="ChEBI" id="CHEBI:30413"/>
    </ligand>
    <ligandPart>
        <name>Fe</name>
        <dbReference type="ChEBI" id="CHEBI:18248"/>
    </ligandPart>
</feature>
<dbReference type="Proteomes" id="UP000249829">
    <property type="component" value="Unassembled WGS sequence"/>
</dbReference>
<keyword evidence="9 12" id="KW-0408">Iron</keyword>
<gene>
    <name evidence="15" type="ORF">BO99DRAFT_475301</name>
</gene>
<comment type="similarity">
    <text evidence="3 13">Belongs to the cytochrome P450 family.</text>
</comment>
<evidence type="ECO:0000256" key="1">
    <source>
        <dbReference type="ARBA" id="ARBA00001971"/>
    </source>
</evidence>
<dbReference type="STRING" id="1450538.A0A2V5HYM0"/>
<feature type="region of interest" description="Disordered" evidence="14">
    <location>
        <begin position="439"/>
        <end position="466"/>
    </location>
</feature>
<dbReference type="PRINTS" id="PR00465">
    <property type="entry name" value="EP450IV"/>
</dbReference>
<dbReference type="GO" id="GO:0016020">
    <property type="term" value="C:membrane"/>
    <property type="evidence" value="ECO:0007669"/>
    <property type="project" value="UniProtKB-SubCell"/>
</dbReference>
<evidence type="ECO:0000256" key="12">
    <source>
        <dbReference type="PIRSR" id="PIRSR602403-1"/>
    </source>
</evidence>
<keyword evidence="4 12" id="KW-0349">Heme</keyword>
<evidence type="ECO:0000256" key="4">
    <source>
        <dbReference type="ARBA" id="ARBA00022617"/>
    </source>
</evidence>
<proteinExistence type="inferred from homology"/>
<keyword evidence="11" id="KW-0472">Membrane</keyword>
<dbReference type="Gene3D" id="1.10.630.10">
    <property type="entry name" value="Cytochrome P450"/>
    <property type="match status" value="1"/>
</dbReference>
<keyword evidence="7" id="KW-1133">Transmembrane helix</keyword>
<evidence type="ECO:0000256" key="11">
    <source>
        <dbReference type="ARBA" id="ARBA00023136"/>
    </source>
</evidence>
<dbReference type="GO" id="GO:0004497">
    <property type="term" value="F:monooxygenase activity"/>
    <property type="evidence" value="ECO:0007669"/>
    <property type="project" value="UniProtKB-KW"/>
</dbReference>
<keyword evidence="10 13" id="KW-0503">Monooxygenase</keyword>
<keyword evidence="6 12" id="KW-0479">Metal-binding</keyword>
<evidence type="ECO:0000256" key="8">
    <source>
        <dbReference type="ARBA" id="ARBA00023002"/>
    </source>
</evidence>
<dbReference type="InterPro" id="IPR001128">
    <property type="entry name" value="Cyt_P450"/>
</dbReference>
<dbReference type="CDD" id="cd11041">
    <property type="entry name" value="CYP503A1-like"/>
    <property type="match status" value="1"/>
</dbReference>
<keyword evidence="5" id="KW-0812">Transmembrane</keyword>
<dbReference type="SUPFAM" id="SSF48264">
    <property type="entry name" value="Cytochrome P450"/>
    <property type="match status" value="1"/>
</dbReference>
<dbReference type="InterPro" id="IPR002403">
    <property type="entry name" value="Cyt_P450_E_grp-IV"/>
</dbReference>
<keyword evidence="8 13" id="KW-0560">Oxidoreductase</keyword>
<name>A0A2V5HYM0_ASPV1</name>
<dbReference type="InterPro" id="IPR036396">
    <property type="entry name" value="Cyt_P450_sf"/>
</dbReference>
<evidence type="ECO:0000256" key="5">
    <source>
        <dbReference type="ARBA" id="ARBA00022692"/>
    </source>
</evidence>
<dbReference type="GO" id="GO:0016705">
    <property type="term" value="F:oxidoreductase activity, acting on paired donors, with incorporation or reduction of molecular oxygen"/>
    <property type="evidence" value="ECO:0007669"/>
    <property type="project" value="InterPro"/>
</dbReference>
<keyword evidence="16" id="KW-1185">Reference proteome</keyword>
<dbReference type="InterPro" id="IPR017972">
    <property type="entry name" value="Cyt_P450_CS"/>
</dbReference>
<evidence type="ECO:0000256" key="10">
    <source>
        <dbReference type="ARBA" id="ARBA00023033"/>
    </source>
</evidence>
<comment type="subcellular location">
    <subcellularLocation>
        <location evidence="2">Membrane</location>
    </subcellularLocation>
</comment>